<comment type="similarity">
    <text evidence="1">Belongs to the peptidase S10 family.</text>
</comment>
<feature type="transmembrane region" description="Helical" evidence="8">
    <location>
        <begin position="30"/>
        <end position="50"/>
    </location>
</feature>
<keyword evidence="8" id="KW-0472">Membrane</keyword>
<proteinExistence type="inferred from homology"/>
<feature type="compositionally biased region" description="Low complexity" evidence="7">
    <location>
        <begin position="9"/>
        <end position="18"/>
    </location>
</feature>
<keyword evidence="3" id="KW-0645">Protease</keyword>
<keyword evidence="10" id="KW-1185">Reference proteome</keyword>
<sequence>MLSTNKIASLLPSPNSSDDSSKESSCQARYNAATILTTLIFTGIMLTLTGHFRLQSNKTMTEQFFWTRNDPTSLCAGADGKGSSHSGYVGLKGDCKESPKRSFYWLFEAQKDVLNAPVILTIGGGPGTTGLLNPMVAQSHCSLTANGSTIPNPDAWSEHFNLLALDHVRFDSKFIFILSVLDLFALGRQPIGVGFSYGTMVNNSRSAAYDVYDFLQKFFLLYPHLAKSKFVVASGSYGGTYVPHIATVIHEQNKALALGEGQPEAIHINLDSLMVSNPYSVRDTSFHLSLWVTD</sequence>
<dbReference type="PRINTS" id="PR00724">
    <property type="entry name" value="CRBOXYPTASEC"/>
</dbReference>
<evidence type="ECO:0000313" key="9">
    <source>
        <dbReference type="EMBL" id="THH03727.1"/>
    </source>
</evidence>
<evidence type="ECO:0000256" key="7">
    <source>
        <dbReference type="SAM" id="MobiDB-lite"/>
    </source>
</evidence>
<reference evidence="9 10" key="1">
    <citation type="submission" date="2019-02" db="EMBL/GenBank/DDBJ databases">
        <title>Genome sequencing of the rare red list fungi Bondarzewia mesenterica.</title>
        <authorList>
            <person name="Buettner E."/>
            <person name="Kellner H."/>
        </authorList>
    </citation>
    <scope>NUCLEOTIDE SEQUENCE [LARGE SCALE GENOMIC DNA]</scope>
    <source>
        <strain evidence="9 10">DSM 108281</strain>
    </source>
</reference>
<evidence type="ECO:0000256" key="2">
    <source>
        <dbReference type="ARBA" id="ARBA00022645"/>
    </source>
</evidence>
<dbReference type="Pfam" id="PF00450">
    <property type="entry name" value="Peptidase_S10"/>
    <property type="match status" value="2"/>
</dbReference>
<comment type="caution">
    <text evidence="9">The sequence shown here is derived from an EMBL/GenBank/DDBJ whole genome shotgun (WGS) entry which is preliminary data.</text>
</comment>
<name>A0A4S4KYG2_9AGAM</name>
<evidence type="ECO:0000256" key="3">
    <source>
        <dbReference type="ARBA" id="ARBA00022670"/>
    </source>
</evidence>
<evidence type="ECO:0000256" key="4">
    <source>
        <dbReference type="ARBA" id="ARBA00022729"/>
    </source>
</evidence>
<dbReference type="GO" id="GO:0006508">
    <property type="term" value="P:proteolysis"/>
    <property type="evidence" value="ECO:0007669"/>
    <property type="project" value="UniProtKB-KW"/>
</dbReference>
<dbReference type="Proteomes" id="UP000310158">
    <property type="component" value="Unassembled WGS sequence"/>
</dbReference>
<keyword evidence="8" id="KW-0812">Transmembrane</keyword>
<keyword evidence="6" id="KW-0325">Glycoprotein</keyword>
<feature type="region of interest" description="Disordered" evidence="7">
    <location>
        <begin position="1"/>
        <end position="23"/>
    </location>
</feature>
<keyword evidence="4" id="KW-0732">Signal</keyword>
<dbReference type="GO" id="GO:0004185">
    <property type="term" value="F:serine-type carboxypeptidase activity"/>
    <property type="evidence" value="ECO:0007669"/>
    <property type="project" value="InterPro"/>
</dbReference>
<evidence type="ECO:0000256" key="5">
    <source>
        <dbReference type="ARBA" id="ARBA00022801"/>
    </source>
</evidence>
<dbReference type="PANTHER" id="PTHR11802">
    <property type="entry name" value="SERINE PROTEASE FAMILY S10 SERINE CARBOXYPEPTIDASE"/>
    <property type="match status" value="1"/>
</dbReference>
<dbReference type="PANTHER" id="PTHR11802:SF3">
    <property type="entry name" value="RETINOID-INDUCIBLE SERINE CARBOXYPEPTIDASE"/>
    <property type="match status" value="1"/>
</dbReference>
<organism evidence="9 10">
    <name type="scientific">Bondarzewia mesenterica</name>
    <dbReference type="NCBI Taxonomy" id="1095465"/>
    <lineage>
        <taxon>Eukaryota</taxon>
        <taxon>Fungi</taxon>
        <taxon>Dikarya</taxon>
        <taxon>Basidiomycota</taxon>
        <taxon>Agaricomycotina</taxon>
        <taxon>Agaricomycetes</taxon>
        <taxon>Russulales</taxon>
        <taxon>Bondarzewiaceae</taxon>
        <taxon>Bondarzewia</taxon>
    </lineage>
</organism>
<dbReference type="InterPro" id="IPR001563">
    <property type="entry name" value="Peptidase_S10"/>
</dbReference>
<accession>A0A4S4KYG2</accession>
<evidence type="ECO:0000313" key="10">
    <source>
        <dbReference type="Proteomes" id="UP000310158"/>
    </source>
</evidence>
<dbReference type="Gene3D" id="3.40.50.1820">
    <property type="entry name" value="alpha/beta hydrolase"/>
    <property type="match status" value="1"/>
</dbReference>
<keyword evidence="5" id="KW-0378">Hydrolase</keyword>
<dbReference type="OrthoDB" id="443318at2759"/>
<evidence type="ECO:0000256" key="1">
    <source>
        <dbReference type="ARBA" id="ARBA00009431"/>
    </source>
</evidence>
<evidence type="ECO:0000256" key="8">
    <source>
        <dbReference type="SAM" id="Phobius"/>
    </source>
</evidence>
<keyword evidence="8" id="KW-1133">Transmembrane helix</keyword>
<evidence type="ECO:0000256" key="6">
    <source>
        <dbReference type="ARBA" id="ARBA00023180"/>
    </source>
</evidence>
<keyword evidence="2" id="KW-0121">Carboxypeptidase</keyword>
<dbReference type="SUPFAM" id="SSF53474">
    <property type="entry name" value="alpha/beta-Hydrolases"/>
    <property type="match status" value="1"/>
</dbReference>
<protein>
    <submittedName>
        <fullName evidence="9">Uncharacterized protein</fullName>
    </submittedName>
</protein>
<gene>
    <name evidence="9" type="ORF">EW146_g10356</name>
</gene>
<dbReference type="InterPro" id="IPR029058">
    <property type="entry name" value="AB_hydrolase_fold"/>
</dbReference>
<dbReference type="AlphaFoldDB" id="A0A4S4KYG2"/>
<dbReference type="EMBL" id="SGPL01001280">
    <property type="protein sequence ID" value="THH03727.1"/>
    <property type="molecule type" value="Genomic_DNA"/>
</dbReference>